<accession>A0A7T8IX22</accession>
<sequence length="138" mass="15502">MITYNWTISAVERVVNLDGLENVIKTVHWRYRGTDENDVTAETYGATAVGNPNPESFTPWEEVSDVAVIGWLESIMNVSPEVEEGEEPQPTQLEMLQSNIESQIALLVSPVTIISPLYNIPVLEEVVEEEEEVLDIEE</sequence>
<proteinExistence type="predicted"/>
<organism evidence="2 3">
    <name type="scientific">Flavobacterium phage vB_FspM_immuto_2-6A</name>
    <dbReference type="NCBI Taxonomy" id="2801477"/>
    <lineage>
        <taxon>Viruses</taxon>
        <taxon>Duplodnaviria</taxon>
        <taxon>Heunggongvirae</taxon>
        <taxon>Uroviricota</taxon>
        <taxon>Caudoviricetes</taxon>
        <taxon>Immutovirus</taxon>
        <taxon>Immutovirus immuto</taxon>
    </lineage>
</organism>
<evidence type="ECO:0000313" key="2">
    <source>
        <dbReference type="EMBL" id="QQO91907.1"/>
    </source>
</evidence>
<reference evidence="2 3" key="1">
    <citation type="submission" date="2020-12" db="EMBL/GenBank/DDBJ databases">
        <title>Dynamics of Baltic Sea phages driven by environmental changes.</title>
        <authorList>
            <person name="Hoetzinger M."/>
            <person name="Nilsson E."/>
            <person name="Holmfeldt K."/>
        </authorList>
    </citation>
    <scope>NUCLEOTIDE SEQUENCE [LARGE SCALE GENOMIC DNA]</scope>
</reference>
<name>A0A7T8IX22_9CAUD</name>
<dbReference type="EMBL" id="MW353175">
    <property type="protein sequence ID" value="QQO91907.1"/>
    <property type="molecule type" value="Genomic_DNA"/>
</dbReference>
<dbReference type="Proteomes" id="UP000595566">
    <property type="component" value="Segment"/>
</dbReference>
<dbReference type="InterPro" id="IPR057696">
    <property type="entry name" value="DUF7936"/>
</dbReference>
<dbReference type="Pfam" id="PF25590">
    <property type="entry name" value="DUF7936"/>
    <property type="match status" value="1"/>
</dbReference>
<evidence type="ECO:0000313" key="3">
    <source>
        <dbReference type="Proteomes" id="UP000595566"/>
    </source>
</evidence>
<feature type="domain" description="DUF7936" evidence="1">
    <location>
        <begin position="1"/>
        <end position="115"/>
    </location>
</feature>
<keyword evidence="3" id="KW-1185">Reference proteome</keyword>
<protein>
    <submittedName>
        <fullName evidence="2">Lysozyme</fullName>
    </submittedName>
</protein>
<evidence type="ECO:0000259" key="1">
    <source>
        <dbReference type="Pfam" id="PF25590"/>
    </source>
</evidence>
<gene>
    <name evidence="2" type="ORF">immuto26A_228</name>
</gene>